<proteinExistence type="predicted"/>
<evidence type="ECO:0000313" key="2">
    <source>
        <dbReference type="EMBL" id="OEO29188.1"/>
    </source>
</evidence>
<dbReference type="Pfam" id="PF07876">
    <property type="entry name" value="Dabb"/>
    <property type="match status" value="1"/>
</dbReference>
<dbReference type="InterPro" id="IPR013097">
    <property type="entry name" value="Dabb"/>
</dbReference>
<protein>
    <submittedName>
        <fullName evidence="2">Stress responsive protein</fullName>
    </submittedName>
</protein>
<accession>A0A1E5XKR4</accession>
<dbReference type="SUPFAM" id="SSF54909">
    <property type="entry name" value="Dimeric alpha+beta barrel"/>
    <property type="match status" value="1"/>
</dbReference>
<dbReference type="InterPro" id="IPR011008">
    <property type="entry name" value="Dimeric_a/b-barrel"/>
</dbReference>
<dbReference type="SMART" id="SM00886">
    <property type="entry name" value="Dabb"/>
    <property type="match status" value="1"/>
</dbReference>
<dbReference type="AlphaFoldDB" id="A0A1E5XKR4"/>
<comment type="caution">
    <text evidence="2">The sequence shown here is derived from an EMBL/GenBank/DDBJ whole genome shotgun (WGS) entry which is preliminary data.</text>
</comment>
<organism evidence="2 3">
    <name type="scientific">Devosia insulae DS-56</name>
    <dbReference type="NCBI Taxonomy" id="1116389"/>
    <lineage>
        <taxon>Bacteria</taxon>
        <taxon>Pseudomonadati</taxon>
        <taxon>Pseudomonadota</taxon>
        <taxon>Alphaproteobacteria</taxon>
        <taxon>Hyphomicrobiales</taxon>
        <taxon>Devosiaceae</taxon>
        <taxon>Devosia</taxon>
    </lineage>
</organism>
<dbReference type="OrthoDB" id="9816070at2"/>
<reference evidence="2 3" key="1">
    <citation type="journal article" date="2015" name="Genome Announc.">
        <title>Genome Assemblies of Three Soil-Associated Devosia species: D. insulae, D. limi, and D. soli.</title>
        <authorList>
            <person name="Hassan Y.I."/>
            <person name="Lepp D."/>
            <person name="Zhou T."/>
        </authorList>
    </citation>
    <scope>NUCLEOTIDE SEQUENCE [LARGE SCALE GENOMIC DNA]</scope>
    <source>
        <strain evidence="2 3">DS-56</strain>
    </source>
</reference>
<dbReference type="EMBL" id="LAJE02000313">
    <property type="protein sequence ID" value="OEO29188.1"/>
    <property type="molecule type" value="Genomic_DNA"/>
</dbReference>
<dbReference type="PROSITE" id="PS51502">
    <property type="entry name" value="S_R_A_B_BARREL"/>
    <property type="match status" value="1"/>
</dbReference>
<dbReference type="Gene3D" id="3.30.70.100">
    <property type="match status" value="1"/>
</dbReference>
<gene>
    <name evidence="2" type="ORF">VW23_026735</name>
</gene>
<dbReference type="Proteomes" id="UP000095463">
    <property type="component" value="Unassembled WGS sequence"/>
</dbReference>
<evidence type="ECO:0000313" key="3">
    <source>
        <dbReference type="Proteomes" id="UP000095463"/>
    </source>
</evidence>
<evidence type="ECO:0000259" key="1">
    <source>
        <dbReference type="PROSITE" id="PS51502"/>
    </source>
</evidence>
<name>A0A1E5XKR4_9HYPH</name>
<feature type="domain" description="Stress-response A/B barrel" evidence="1">
    <location>
        <begin position="3"/>
        <end position="100"/>
    </location>
</feature>
<dbReference type="RefSeq" id="WP_069911534.1">
    <property type="nucleotide sequence ID" value="NZ_LAJE02000313.1"/>
</dbReference>
<sequence>MTIRHCVFLKFRADVPAAEKQGIYEQLAALGVHLEIDHMSYGPNVSPEGLHQGFVDGFTMDFPDAAARDAYLADGKHQEAGKRLVAALEGGVKGLLVFDIEV</sequence>
<keyword evidence="3" id="KW-1185">Reference proteome</keyword>